<keyword evidence="10" id="KW-1185">Reference proteome</keyword>
<evidence type="ECO:0000256" key="6">
    <source>
        <dbReference type="PIRSR" id="PIRSR602401-1"/>
    </source>
</evidence>
<dbReference type="PANTHER" id="PTHR24305:SF210">
    <property type="entry name" value="CYTOCHROME P450 MONOOXYGENASE ASQL-RELATED"/>
    <property type="match status" value="1"/>
</dbReference>
<evidence type="ECO:0000256" key="2">
    <source>
        <dbReference type="ARBA" id="ARBA00010617"/>
    </source>
</evidence>
<reference evidence="9" key="1">
    <citation type="journal article" date="2020" name="Stud. Mycol.">
        <title>101 Dothideomycetes genomes: a test case for predicting lifestyles and emergence of pathogens.</title>
        <authorList>
            <person name="Haridas S."/>
            <person name="Albert R."/>
            <person name="Binder M."/>
            <person name="Bloem J."/>
            <person name="Labutti K."/>
            <person name="Salamov A."/>
            <person name="Andreopoulos B."/>
            <person name="Baker S."/>
            <person name="Barry K."/>
            <person name="Bills G."/>
            <person name="Bluhm B."/>
            <person name="Cannon C."/>
            <person name="Castanera R."/>
            <person name="Culley D."/>
            <person name="Daum C."/>
            <person name="Ezra D."/>
            <person name="Gonzalez J."/>
            <person name="Henrissat B."/>
            <person name="Kuo A."/>
            <person name="Liang C."/>
            <person name="Lipzen A."/>
            <person name="Lutzoni F."/>
            <person name="Magnuson J."/>
            <person name="Mondo S."/>
            <person name="Nolan M."/>
            <person name="Ohm R."/>
            <person name="Pangilinan J."/>
            <person name="Park H.-J."/>
            <person name="Ramirez L."/>
            <person name="Alfaro M."/>
            <person name="Sun H."/>
            <person name="Tritt A."/>
            <person name="Yoshinaga Y."/>
            <person name="Zwiers L.-H."/>
            <person name="Turgeon B."/>
            <person name="Goodwin S."/>
            <person name="Spatafora J."/>
            <person name="Crous P."/>
            <person name="Grigoriev I."/>
        </authorList>
    </citation>
    <scope>NUCLEOTIDE SEQUENCE</scope>
    <source>
        <strain evidence="9">CBS 113979</strain>
    </source>
</reference>
<evidence type="ECO:0000313" key="10">
    <source>
        <dbReference type="Proteomes" id="UP000800041"/>
    </source>
</evidence>
<dbReference type="GO" id="GO:0005506">
    <property type="term" value="F:iron ion binding"/>
    <property type="evidence" value="ECO:0007669"/>
    <property type="project" value="InterPro"/>
</dbReference>
<keyword evidence="8" id="KW-1133">Transmembrane helix</keyword>
<dbReference type="GO" id="GO:0004497">
    <property type="term" value="F:monooxygenase activity"/>
    <property type="evidence" value="ECO:0007669"/>
    <property type="project" value="UniProtKB-KW"/>
</dbReference>
<dbReference type="InterPro" id="IPR017972">
    <property type="entry name" value="Cyt_P450_CS"/>
</dbReference>
<feature type="transmembrane region" description="Helical" evidence="8">
    <location>
        <begin position="15"/>
        <end position="34"/>
    </location>
</feature>
<organism evidence="9 10">
    <name type="scientific">Aulographum hederae CBS 113979</name>
    <dbReference type="NCBI Taxonomy" id="1176131"/>
    <lineage>
        <taxon>Eukaryota</taxon>
        <taxon>Fungi</taxon>
        <taxon>Dikarya</taxon>
        <taxon>Ascomycota</taxon>
        <taxon>Pezizomycotina</taxon>
        <taxon>Dothideomycetes</taxon>
        <taxon>Pleosporomycetidae</taxon>
        <taxon>Aulographales</taxon>
        <taxon>Aulographaceae</taxon>
    </lineage>
</organism>
<comment type="similarity">
    <text evidence="2 7">Belongs to the cytochrome P450 family.</text>
</comment>
<keyword evidence="5 6" id="KW-0408">Iron</keyword>
<keyword evidence="8" id="KW-0472">Membrane</keyword>
<keyword evidence="7" id="KW-0560">Oxidoreductase</keyword>
<dbReference type="Proteomes" id="UP000800041">
    <property type="component" value="Unassembled WGS sequence"/>
</dbReference>
<dbReference type="GO" id="GO:0020037">
    <property type="term" value="F:heme binding"/>
    <property type="evidence" value="ECO:0007669"/>
    <property type="project" value="InterPro"/>
</dbReference>
<dbReference type="GO" id="GO:0016705">
    <property type="term" value="F:oxidoreductase activity, acting on paired donors, with incorporation or reduction of molecular oxygen"/>
    <property type="evidence" value="ECO:0007669"/>
    <property type="project" value="InterPro"/>
</dbReference>
<dbReference type="PRINTS" id="PR00385">
    <property type="entry name" value="P450"/>
</dbReference>
<feature type="binding site" description="axial binding residue" evidence="6">
    <location>
        <position position="448"/>
    </location>
    <ligand>
        <name>heme</name>
        <dbReference type="ChEBI" id="CHEBI:30413"/>
    </ligand>
    <ligandPart>
        <name>Fe</name>
        <dbReference type="ChEBI" id="CHEBI:18248"/>
    </ligandPart>
</feature>
<evidence type="ECO:0000256" key="1">
    <source>
        <dbReference type="ARBA" id="ARBA00001971"/>
    </source>
</evidence>
<evidence type="ECO:0000256" key="3">
    <source>
        <dbReference type="ARBA" id="ARBA00022617"/>
    </source>
</evidence>
<gene>
    <name evidence="9" type="ORF">K402DRAFT_456582</name>
</gene>
<dbReference type="InterPro" id="IPR002401">
    <property type="entry name" value="Cyt_P450_E_grp-I"/>
</dbReference>
<proteinExistence type="inferred from homology"/>
<keyword evidence="3 6" id="KW-0349">Heme</keyword>
<protein>
    <submittedName>
        <fullName evidence="9">Isotrichodermin C-15 hydroxylase</fullName>
    </submittedName>
</protein>
<dbReference type="Gene3D" id="1.10.630.10">
    <property type="entry name" value="Cytochrome P450"/>
    <property type="match status" value="1"/>
</dbReference>
<dbReference type="OrthoDB" id="1470350at2759"/>
<dbReference type="AlphaFoldDB" id="A0A6G1GRE3"/>
<comment type="cofactor">
    <cofactor evidence="1 6">
        <name>heme</name>
        <dbReference type="ChEBI" id="CHEBI:30413"/>
    </cofactor>
</comment>
<dbReference type="EMBL" id="ML977175">
    <property type="protein sequence ID" value="KAF1983382.1"/>
    <property type="molecule type" value="Genomic_DNA"/>
</dbReference>
<accession>A0A6G1GRE3</accession>
<dbReference type="InterPro" id="IPR050121">
    <property type="entry name" value="Cytochrome_P450_monoxygenase"/>
</dbReference>
<dbReference type="SUPFAM" id="SSF48264">
    <property type="entry name" value="Cytochrome P450"/>
    <property type="match status" value="1"/>
</dbReference>
<dbReference type="PRINTS" id="PR00463">
    <property type="entry name" value="EP450I"/>
</dbReference>
<dbReference type="PANTHER" id="PTHR24305">
    <property type="entry name" value="CYTOCHROME P450"/>
    <property type="match status" value="1"/>
</dbReference>
<dbReference type="Pfam" id="PF00067">
    <property type="entry name" value="p450"/>
    <property type="match status" value="1"/>
</dbReference>
<keyword evidence="4 6" id="KW-0479">Metal-binding</keyword>
<keyword evidence="7" id="KW-0503">Monooxygenase</keyword>
<keyword evidence="8" id="KW-0812">Transmembrane</keyword>
<name>A0A6G1GRE3_9PEZI</name>
<dbReference type="PROSITE" id="PS00086">
    <property type="entry name" value="CYTOCHROME_P450"/>
    <property type="match status" value="1"/>
</dbReference>
<evidence type="ECO:0000256" key="5">
    <source>
        <dbReference type="ARBA" id="ARBA00023004"/>
    </source>
</evidence>
<sequence>MTLFASSLDWIRGQLPLTVPALSILFSIIVLYGISKAVYNVYFHPLSQFPGPKLAAATTLYSVFEVFCGRNATWVKGLHDLYGPIVRTRPNEVSFIDEAAWKDIYNFRQNQKQMSKLQRGARKNQPFSILSAPDDVHARQRKLVSHAFSERALREQEPLIQGYVGLLMSNLRADAKADIMTNMTLAFNLTTFDIISDLSFGESFNGLATRTPHSFMITLFDALRYRSWILALIDLKIPVLSKMSVALLLPFLRGGSTLATYTAEKVRTRIDNGTDRPDFMSFVLRHNDERGMSRGEIEATFSTFMIAGSETTATSLSGCTYLLLKNPKVMKRLQEEVRRKFENDEAITLLGVDQLRYLNAVIEEALRLYPPVPIALSRRTPPEGAVICGHFVAGETRVGIPQNAAFHSALNFAQPDSFIPERWLNEDASFANDKKAVCQPFSVGPRNCVGRNLAYSELKLVLARLIFNFDLELVDEGEDWLDQKVYTLWLKKPLMVRVKERVSW</sequence>
<dbReference type="CDD" id="cd11058">
    <property type="entry name" value="CYP60B-like"/>
    <property type="match status" value="1"/>
</dbReference>
<dbReference type="InterPro" id="IPR036396">
    <property type="entry name" value="Cyt_P450_sf"/>
</dbReference>
<evidence type="ECO:0000256" key="7">
    <source>
        <dbReference type="RuleBase" id="RU000461"/>
    </source>
</evidence>
<evidence type="ECO:0000256" key="8">
    <source>
        <dbReference type="SAM" id="Phobius"/>
    </source>
</evidence>
<evidence type="ECO:0000256" key="4">
    <source>
        <dbReference type="ARBA" id="ARBA00022723"/>
    </source>
</evidence>
<dbReference type="InterPro" id="IPR001128">
    <property type="entry name" value="Cyt_P450"/>
</dbReference>
<evidence type="ECO:0000313" key="9">
    <source>
        <dbReference type="EMBL" id="KAF1983382.1"/>
    </source>
</evidence>